<organism evidence="1 2">
    <name type="scientific">Populus alba</name>
    <name type="common">White poplar</name>
    <dbReference type="NCBI Taxonomy" id="43335"/>
    <lineage>
        <taxon>Eukaryota</taxon>
        <taxon>Viridiplantae</taxon>
        <taxon>Streptophyta</taxon>
        <taxon>Embryophyta</taxon>
        <taxon>Tracheophyta</taxon>
        <taxon>Spermatophyta</taxon>
        <taxon>Magnoliopsida</taxon>
        <taxon>eudicotyledons</taxon>
        <taxon>Gunneridae</taxon>
        <taxon>Pentapetalae</taxon>
        <taxon>rosids</taxon>
        <taxon>fabids</taxon>
        <taxon>Malpighiales</taxon>
        <taxon>Salicaceae</taxon>
        <taxon>Saliceae</taxon>
        <taxon>Populus</taxon>
    </lineage>
</organism>
<name>A0ACC4CJ85_POPAL</name>
<comment type="caution">
    <text evidence="1">The sequence shown here is derived from an EMBL/GenBank/DDBJ whole genome shotgun (WGS) entry which is preliminary data.</text>
</comment>
<dbReference type="EMBL" id="RCHU02000004">
    <property type="protein sequence ID" value="KAL3597561.1"/>
    <property type="molecule type" value="Genomic_DNA"/>
</dbReference>
<evidence type="ECO:0000313" key="1">
    <source>
        <dbReference type="EMBL" id="KAL3597561.1"/>
    </source>
</evidence>
<reference evidence="1 2" key="1">
    <citation type="journal article" date="2024" name="Plant Biotechnol. J.">
        <title>Genome and CRISPR/Cas9 system of a widespread forest tree (Populus alba) in the world.</title>
        <authorList>
            <person name="Liu Y.J."/>
            <person name="Jiang P.F."/>
            <person name="Han X.M."/>
            <person name="Li X.Y."/>
            <person name="Wang H.M."/>
            <person name="Wang Y.J."/>
            <person name="Wang X.X."/>
            <person name="Zeng Q.Y."/>
        </authorList>
    </citation>
    <scope>NUCLEOTIDE SEQUENCE [LARGE SCALE GENOMIC DNA]</scope>
    <source>
        <strain evidence="2">cv. PAL-ZL1</strain>
    </source>
</reference>
<sequence length="68" mass="7941">MSNPERIEEKNAAAKTPAQHVLHLLPHFTCNRSNSDSVESCKFSSLNYTQYLIHCFLQCRYENLDMKH</sequence>
<dbReference type="Proteomes" id="UP000309997">
    <property type="component" value="Unassembled WGS sequence"/>
</dbReference>
<accession>A0ACC4CJ85</accession>
<evidence type="ECO:0000313" key="2">
    <source>
        <dbReference type="Proteomes" id="UP000309997"/>
    </source>
</evidence>
<proteinExistence type="predicted"/>
<keyword evidence="2" id="KW-1185">Reference proteome</keyword>
<protein>
    <submittedName>
        <fullName evidence="1">Uncharacterized protein</fullName>
    </submittedName>
</protein>
<gene>
    <name evidence="1" type="ORF">D5086_009198</name>
</gene>